<name>A0A4Y2RZW7_ARAVE</name>
<organism evidence="1 2">
    <name type="scientific">Araneus ventricosus</name>
    <name type="common">Orbweaver spider</name>
    <name type="synonym">Epeira ventricosa</name>
    <dbReference type="NCBI Taxonomy" id="182803"/>
    <lineage>
        <taxon>Eukaryota</taxon>
        <taxon>Metazoa</taxon>
        <taxon>Ecdysozoa</taxon>
        <taxon>Arthropoda</taxon>
        <taxon>Chelicerata</taxon>
        <taxon>Arachnida</taxon>
        <taxon>Araneae</taxon>
        <taxon>Araneomorphae</taxon>
        <taxon>Entelegynae</taxon>
        <taxon>Araneoidea</taxon>
        <taxon>Araneidae</taxon>
        <taxon>Araneus</taxon>
    </lineage>
</organism>
<evidence type="ECO:0000313" key="2">
    <source>
        <dbReference type="Proteomes" id="UP000499080"/>
    </source>
</evidence>
<dbReference type="EMBL" id="BGPR01019251">
    <property type="protein sequence ID" value="GBN81408.1"/>
    <property type="molecule type" value="Genomic_DNA"/>
</dbReference>
<proteinExistence type="predicted"/>
<evidence type="ECO:0000313" key="1">
    <source>
        <dbReference type="EMBL" id="GBN81408.1"/>
    </source>
</evidence>
<comment type="caution">
    <text evidence="1">The sequence shown here is derived from an EMBL/GenBank/DDBJ whole genome shotgun (WGS) entry which is preliminary data.</text>
</comment>
<dbReference type="OrthoDB" id="10047206at2759"/>
<dbReference type="AlphaFoldDB" id="A0A4Y2RZW7"/>
<dbReference type="Proteomes" id="UP000499080">
    <property type="component" value="Unassembled WGS sequence"/>
</dbReference>
<keyword evidence="2" id="KW-1185">Reference proteome</keyword>
<protein>
    <submittedName>
        <fullName evidence="1">Uncharacterized protein</fullName>
    </submittedName>
</protein>
<gene>
    <name evidence="1" type="ORF">AVEN_107701_1</name>
</gene>
<sequence>MAERPLAILKSSWADEVHLPTNVTPSAADYLQEMKIKMEKAAKKASLVAADKQKSYNEYFNKRSSVRAFNIGEQVVLLIPDC</sequence>
<accession>A0A4Y2RZW7</accession>
<reference evidence="1 2" key="1">
    <citation type="journal article" date="2019" name="Sci. Rep.">
        <title>Orb-weaving spider Araneus ventricosus genome elucidates the spidroin gene catalogue.</title>
        <authorList>
            <person name="Kono N."/>
            <person name="Nakamura H."/>
            <person name="Ohtoshi R."/>
            <person name="Moran D.A.P."/>
            <person name="Shinohara A."/>
            <person name="Yoshida Y."/>
            <person name="Fujiwara M."/>
            <person name="Mori M."/>
            <person name="Tomita M."/>
            <person name="Arakawa K."/>
        </authorList>
    </citation>
    <scope>NUCLEOTIDE SEQUENCE [LARGE SCALE GENOMIC DNA]</scope>
</reference>